<dbReference type="Proteomes" id="UP000534388">
    <property type="component" value="Unassembled WGS sequence"/>
</dbReference>
<dbReference type="RefSeq" id="WP_182161422.1">
    <property type="nucleotide sequence ID" value="NZ_JACEZT010000004.1"/>
</dbReference>
<keyword evidence="2" id="KW-1185">Reference proteome</keyword>
<name>A0A7W2IBA3_9BURK</name>
<evidence type="ECO:0000313" key="2">
    <source>
        <dbReference type="Proteomes" id="UP000534388"/>
    </source>
</evidence>
<gene>
    <name evidence="1" type="ORF">H3H37_08650</name>
</gene>
<reference evidence="1 2" key="1">
    <citation type="submission" date="2020-07" db="EMBL/GenBank/DDBJ databases">
        <title>Novel species isolated from subtropical streams in China.</title>
        <authorList>
            <person name="Lu H."/>
        </authorList>
    </citation>
    <scope>NUCLEOTIDE SEQUENCE [LARGE SCALE GENOMIC DNA]</scope>
    <source>
        <strain evidence="1 2">LX20W</strain>
    </source>
</reference>
<evidence type="ECO:0000313" key="1">
    <source>
        <dbReference type="EMBL" id="MBA5637124.1"/>
    </source>
</evidence>
<organism evidence="1 2">
    <name type="scientific">Rugamonas brunnea</name>
    <dbReference type="NCBI Taxonomy" id="2758569"/>
    <lineage>
        <taxon>Bacteria</taxon>
        <taxon>Pseudomonadati</taxon>
        <taxon>Pseudomonadota</taxon>
        <taxon>Betaproteobacteria</taxon>
        <taxon>Burkholderiales</taxon>
        <taxon>Oxalobacteraceae</taxon>
        <taxon>Telluria group</taxon>
        <taxon>Rugamonas</taxon>
    </lineage>
</organism>
<sequence length="368" mass="39586">MKILRILGGMGLGVLAVALALELLCRCLPVVSGLRVESTGGEQRFSRYLPRLPYTYSFGWALDNARQGRTNAQGFNNSADFQDHAKVLVIGDSFIESLMLDYPQTVQGNLDRMLGGGVFAASASGNGLADSLELARYYVPRIHPANVVLFVEETDVGGLLDAPGRGHSGFVLTPAGPVMEHHPYREAQAKQLALRSALVRYVYYNLKLRDWVQGQWAAPAPVPAAATASAGAGEGGKDGGLGARAVALQYYLDQLHQLGDRAGVRFIFLVDGNRKAMYAGRAGAHLWPGQDRELFIAAARRSGFAVVDTQPVFSQHWAEVHERVDFLPMDGHWNAVAHHLAAQQLLPLLAPPAPAARAASSFVGANAL</sequence>
<accession>A0A7W2IBA3</accession>
<proteinExistence type="predicted"/>
<comment type="caution">
    <text evidence="1">The sequence shown here is derived from an EMBL/GenBank/DDBJ whole genome shotgun (WGS) entry which is preliminary data.</text>
</comment>
<protein>
    <recommendedName>
        <fullName evidence="3">AlgX/AlgJ SGNH hydrolase-like domain-containing protein</fullName>
    </recommendedName>
</protein>
<dbReference type="EMBL" id="JACEZT010000004">
    <property type="protein sequence ID" value="MBA5637124.1"/>
    <property type="molecule type" value="Genomic_DNA"/>
</dbReference>
<dbReference type="SUPFAM" id="SSF52266">
    <property type="entry name" value="SGNH hydrolase"/>
    <property type="match status" value="1"/>
</dbReference>
<dbReference type="AlphaFoldDB" id="A0A7W2IBA3"/>
<evidence type="ECO:0008006" key="3">
    <source>
        <dbReference type="Google" id="ProtNLM"/>
    </source>
</evidence>